<name>A0A6J5LHU5_9CAUD</name>
<reference evidence="1" key="1">
    <citation type="submission" date="2020-04" db="EMBL/GenBank/DDBJ databases">
        <authorList>
            <person name="Chiriac C."/>
            <person name="Salcher M."/>
            <person name="Ghai R."/>
            <person name="Kavagutti S V."/>
        </authorList>
    </citation>
    <scope>NUCLEOTIDE SEQUENCE</scope>
</reference>
<organism evidence="1">
    <name type="scientific">uncultured Caudovirales phage</name>
    <dbReference type="NCBI Taxonomy" id="2100421"/>
    <lineage>
        <taxon>Viruses</taxon>
        <taxon>Duplodnaviria</taxon>
        <taxon>Heunggongvirae</taxon>
        <taxon>Uroviricota</taxon>
        <taxon>Caudoviricetes</taxon>
        <taxon>Peduoviridae</taxon>
        <taxon>Maltschvirus</taxon>
        <taxon>Maltschvirus maltsch</taxon>
    </lineage>
</organism>
<dbReference type="EMBL" id="LR796265">
    <property type="protein sequence ID" value="CAB4132736.1"/>
    <property type="molecule type" value="Genomic_DNA"/>
</dbReference>
<sequence length="184" mass="19478">MASLSGGIGVQKKALPGYDLASISRKSPQQMDLYNLLFQGSKGGLEKGLGSLSRLAGGDENEFEQMEKPAYTALQRAGSQSASQFSGFGSGARNSSGFQNAIAGQAGDLAEKLQSRRMEIQQQSLSELLGLGRHLLSEDLFENQLVERPEKYGFAKQMALGLSGGIGQGIGSFGGQAAYKKFFG</sequence>
<protein>
    <submittedName>
        <fullName evidence="1">Uncharacterized protein</fullName>
    </submittedName>
</protein>
<evidence type="ECO:0000313" key="1">
    <source>
        <dbReference type="EMBL" id="CAB4132736.1"/>
    </source>
</evidence>
<proteinExistence type="predicted"/>
<gene>
    <name evidence="1" type="ORF">UFOVP255_57</name>
</gene>
<accession>A0A6J5LHU5</accession>